<comment type="similarity">
    <text evidence="1">Belongs to the Nav/unc-53 family.</text>
</comment>
<dbReference type="Gene3D" id="3.40.50.300">
    <property type="entry name" value="P-loop containing nucleotide triphosphate hydrolases"/>
    <property type="match status" value="1"/>
</dbReference>
<proteinExistence type="inferred from homology"/>
<feature type="compositionally biased region" description="Basic residues" evidence="3">
    <location>
        <begin position="14"/>
        <end position="25"/>
    </location>
</feature>
<dbReference type="EMBL" id="KZ351675">
    <property type="protein sequence ID" value="PIO62778.1"/>
    <property type="molecule type" value="Genomic_DNA"/>
</dbReference>
<dbReference type="AlphaFoldDB" id="A0A2G9TXY9"/>
<dbReference type="GO" id="GO:0022008">
    <property type="term" value="P:neurogenesis"/>
    <property type="evidence" value="ECO:0007669"/>
    <property type="project" value="InterPro"/>
</dbReference>
<dbReference type="Pfam" id="PF23092">
    <property type="entry name" value="Ubiquitin_6"/>
    <property type="match status" value="1"/>
</dbReference>
<evidence type="ECO:0000256" key="1">
    <source>
        <dbReference type="ARBA" id="ARBA00006255"/>
    </source>
</evidence>
<feature type="compositionally biased region" description="Low complexity" evidence="3">
    <location>
        <begin position="172"/>
        <end position="195"/>
    </location>
</feature>
<keyword evidence="6" id="KW-1185">Reference proteome</keyword>
<protein>
    <recommendedName>
        <fullName evidence="4">Neuron navigator 1-like ubiquitin-like domain-containing protein</fullName>
    </recommendedName>
</protein>
<feature type="domain" description="Neuron navigator 1-like ubiquitin-like" evidence="4">
    <location>
        <begin position="345"/>
        <end position="445"/>
    </location>
</feature>
<feature type="compositionally biased region" description="Low complexity" evidence="3">
    <location>
        <begin position="302"/>
        <end position="313"/>
    </location>
</feature>
<feature type="compositionally biased region" description="Low complexity" evidence="3">
    <location>
        <begin position="329"/>
        <end position="342"/>
    </location>
</feature>
<evidence type="ECO:0000259" key="4">
    <source>
        <dbReference type="Pfam" id="PF23092"/>
    </source>
</evidence>
<accession>A0A2G9TXY9</accession>
<dbReference type="InterPro" id="IPR057126">
    <property type="entry name" value="NAV1-like_ubiquitin-like"/>
</dbReference>
<sequence>MVLLESDPTSPAPRVRRGASPRHQQRLPLSVASPVNNKGSLSARGPQNSERIYANLRDGIHLHRLADECQLNHGLAKSEGADVLGSQNSLASAACSSLNERYEADIRKMARDLEGYRHTISKLTRKQEDYSHVMEMFQSKLSQLSKQIDKSLLKEGAGELLRQPSLESVASLASHRSSMSSSSKSSRTDKSSLNSFGKSKKSWIRSSLTKAFSKKKSKHGGMSDTESSPHHALNTISGSSSRLEEVEVDELKKKLEDRDVALTDIRLDALDKAREVDILRETVNRLKHENKQLKSDMSRLLAGRGSRASSQASIPMLGDEDPVYEAPPSSSSGSYSSKRSSGCNSVKVTVNVDLRGVISNAICPDNEIIIGFLAIPGKDVAWEELDQQIFSLFEAYIARIDPDHHLGLHCSESVIGYQMGEVVREKGASPPDHVPGDVLAPTTTVRMFLRGAAQHAVDSLVLECLFPRTMLEQLLKFLLSHRRLVLSGATGIGKSNLARQLATYLSVRIGLDRNGVVDVRIPEDTSDKEIVKVGSFSHAVPNL</sequence>
<reference evidence="5 6" key="1">
    <citation type="submission" date="2015-09" db="EMBL/GenBank/DDBJ databases">
        <title>Draft genome of the parasitic nematode Teladorsagia circumcincta isolate WARC Sus (inbred).</title>
        <authorList>
            <person name="Mitreva M."/>
        </authorList>
    </citation>
    <scope>NUCLEOTIDE SEQUENCE [LARGE SCALE GENOMIC DNA]</scope>
    <source>
        <strain evidence="5 6">S</strain>
    </source>
</reference>
<feature type="region of interest" description="Disordered" evidence="3">
    <location>
        <begin position="1"/>
        <end position="47"/>
    </location>
</feature>
<dbReference type="SUPFAM" id="SSF52540">
    <property type="entry name" value="P-loop containing nucleoside triphosphate hydrolases"/>
    <property type="match status" value="1"/>
</dbReference>
<dbReference type="PANTHER" id="PTHR12784:SF28">
    <property type="entry name" value="PROTEIN SICKIE"/>
    <property type="match status" value="1"/>
</dbReference>
<keyword evidence="2" id="KW-0175">Coiled coil</keyword>
<feature type="coiled-coil region" evidence="2">
    <location>
        <begin position="99"/>
        <end position="126"/>
    </location>
</feature>
<feature type="region of interest" description="Disordered" evidence="3">
    <location>
        <begin position="172"/>
        <end position="197"/>
    </location>
</feature>
<feature type="region of interest" description="Disordered" evidence="3">
    <location>
        <begin position="211"/>
        <end position="245"/>
    </location>
</feature>
<evidence type="ECO:0000313" key="6">
    <source>
        <dbReference type="Proteomes" id="UP000230423"/>
    </source>
</evidence>
<feature type="compositionally biased region" description="Polar residues" evidence="3">
    <location>
        <begin position="33"/>
        <end position="47"/>
    </location>
</feature>
<organism evidence="5 6">
    <name type="scientific">Teladorsagia circumcincta</name>
    <name type="common">Brown stomach worm</name>
    <name type="synonym">Ostertagia circumcincta</name>
    <dbReference type="NCBI Taxonomy" id="45464"/>
    <lineage>
        <taxon>Eukaryota</taxon>
        <taxon>Metazoa</taxon>
        <taxon>Ecdysozoa</taxon>
        <taxon>Nematoda</taxon>
        <taxon>Chromadorea</taxon>
        <taxon>Rhabditida</taxon>
        <taxon>Rhabditina</taxon>
        <taxon>Rhabditomorpha</taxon>
        <taxon>Strongyloidea</taxon>
        <taxon>Trichostrongylidae</taxon>
        <taxon>Teladorsagia</taxon>
    </lineage>
</organism>
<dbReference type="InterPro" id="IPR039041">
    <property type="entry name" value="Nav/unc-53"/>
</dbReference>
<evidence type="ECO:0000256" key="2">
    <source>
        <dbReference type="SAM" id="Coils"/>
    </source>
</evidence>
<dbReference type="Proteomes" id="UP000230423">
    <property type="component" value="Unassembled WGS sequence"/>
</dbReference>
<evidence type="ECO:0000256" key="3">
    <source>
        <dbReference type="SAM" id="MobiDB-lite"/>
    </source>
</evidence>
<dbReference type="PANTHER" id="PTHR12784">
    <property type="entry name" value="STEERIN"/>
    <property type="match status" value="1"/>
</dbReference>
<dbReference type="OrthoDB" id="2161974at2759"/>
<feature type="region of interest" description="Disordered" evidence="3">
    <location>
        <begin position="300"/>
        <end position="342"/>
    </location>
</feature>
<name>A0A2G9TXY9_TELCI</name>
<dbReference type="InterPro" id="IPR027417">
    <property type="entry name" value="P-loop_NTPase"/>
</dbReference>
<evidence type="ECO:0000313" key="5">
    <source>
        <dbReference type="EMBL" id="PIO62778.1"/>
    </source>
</evidence>
<gene>
    <name evidence="5" type="ORF">TELCIR_15651</name>
</gene>